<accession>A0A853BPB8</accession>
<name>A0A853BPB8_9ACTN</name>
<protein>
    <submittedName>
        <fullName evidence="2">Uncharacterized protein</fullName>
    </submittedName>
</protein>
<sequence>MVDHTLRVGVHPGPHCFFHGLTAQHEPGLLVEIGFVRRVRVAQNGSPPAVESDLSDRPPRHRSGGGAGGGGVRGRAP</sequence>
<dbReference type="AlphaFoldDB" id="A0A853BPB8"/>
<comment type="caution">
    <text evidence="2">The sequence shown here is derived from an EMBL/GenBank/DDBJ whole genome shotgun (WGS) entry which is preliminary data.</text>
</comment>
<organism evidence="2 3">
    <name type="scientific">Streptomonospora nanhaiensis</name>
    <dbReference type="NCBI Taxonomy" id="1323731"/>
    <lineage>
        <taxon>Bacteria</taxon>
        <taxon>Bacillati</taxon>
        <taxon>Actinomycetota</taxon>
        <taxon>Actinomycetes</taxon>
        <taxon>Streptosporangiales</taxon>
        <taxon>Nocardiopsidaceae</taxon>
        <taxon>Streptomonospora</taxon>
    </lineage>
</organism>
<dbReference type="EMBL" id="JACCFO010000001">
    <property type="protein sequence ID" value="NYI96467.1"/>
    <property type="molecule type" value="Genomic_DNA"/>
</dbReference>
<dbReference type="Proteomes" id="UP000575985">
    <property type="component" value="Unassembled WGS sequence"/>
</dbReference>
<reference evidence="2 3" key="1">
    <citation type="submission" date="2020-07" db="EMBL/GenBank/DDBJ databases">
        <title>Sequencing the genomes of 1000 actinobacteria strains.</title>
        <authorList>
            <person name="Klenk H.-P."/>
        </authorList>
    </citation>
    <scope>NUCLEOTIDE SEQUENCE [LARGE SCALE GENOMIC DNA]</scope>
    <source>
        <strain evidence="2 3">DSM 45927</strain>
    </source>
</reference>
<keyword evidence="3" id="KW-1185">Reference proteome</keyword>
<evidence type="ECO:0000313" key="3">
    <source>
        <dbReference type="Proteomes" id="UP000575985"/>
    </source>
</evidence>
<gene>
    <name evidence="2" type="ORF">HNR12_002744</name>
</gene>
<evidence type="ECO:0000256" key="1">
    <source>
        <dbReference type="SAM" id="MobiDB-lite"/>
    </source>
</evidence>
<feature type="compositionally biased region" description="Gly residues" evidence="1">
    <location>
        <begin position="64"/>
        <end position="77"/>
    </location>
</feature>
<proteinExistence type="predicted"/>
<evidence type="ECO:0000313" key="2">
    <source>
        <dbReference type="EMBL" id="NYI96467.1"/>
    </source>
</evidence>
<feature type="region of interest" description="Disordered" evidence="1">
    <location>
        <begin position="45"/>
        <end position="77"/>
    </location>
</feature>